<gene>
    <name evidence="2" type="ORF">DMC30DRAFT_406690</name>
</gene>
<protein>
    <submittedName>
        <fullName evidence="2">Uncharacterized protein</fullName>
    </submittedName>
</protein>
<dbReference type="EMBL" id="SOZI01000242">
    <property type="protein sequence ID" value="TNY17127.1"/>
    <property type="molecule type" value="Genomic_DNA"/>
</dbReference>
<evidence type="ECO:0000256" key="1">
    <source>
        <dbReference type="SAM" id="MobiDB-lite"/>
    </source>
</evidence>
<keyword evidence="3" id="KW-1185">Reference proteome</keyword>
<feature type="region of interest" description="Disordered" evidence="1">
    <location>
        <begin position="203"/>
        <end position="244"/>
    </location>
</feature>
<comment type="caution">
    <text evidence="2">The sequence shown here is derived from an EMBL/GenBank/DDBJ whole genome shotgun (WGS) entry which is preliminary data.</text>
</comment>
<feature type="compositionally biased region" description="Basic and acidic residues" evidence="1">
    <location>
        <begin position="203"/>
        <end position="230"/>
    </location>
</feature>
<evidence type="ECO:0000313" key="3">
    <source>
        <dbReference type="Proteomes" id="UP000311382"/>
    </source>
</evidence>
<feature type="compositionally biased region" description="Basic and acidic residues" evidence="1">
    <location>
        <begin position="60"/>
        <end position="82"/>
    </location>
</feature>
<reference evidence="2 3" key="1">
    <citation type="submission" date="2019-03" db="EMBL/GenBank/DDBJ databases">
        <title>Rhodosporidium diobovatum UCD-FST 08-225 genome sequencing, assembly, and annotation.</title>
        <authorList>
            <person name="Fakankun I.U."/>
            <person name="Fristensky B."/>
            <person name="Levin D.B."/>
        </authorList>
    </citation>
    <scope>NUCLEOTIDE SEQUENCE [LARGE SCALE GENOMIC DNA]</scope>
    <source>
        <strain evidence="2 3">UCD-FST 08-225</strain>
    </source>
</reference>
<sequence>MVARCIVLRGGGEGSRPCDEEAVLFAERFKRIPIRLRPPGTIRPSAEANLAQVWPARNVGSEKGEEEGGRGRFHGKREVAEGRRREPLEARLELCKEACRADVPNDDIPERRNGGRFREGSWVDGRLQANDVGRRDDEGLIPPLAQFQATQAWHRPNLDLERIVEVENEEVVHEGEAGKERLDRIATDAEAVRVSLRCIDRRASSRGRSTDHVFSRRESDLERPDYRCDLRAQGGGPSLRDKRR</sequence>
<name>A0A5C5FJZ1_9BASI</name>
<feature type="region of interest" description="Disordered" evidence="1">
    <location>
        <begin position="57"/>
        <end position="82"/>
    </location>
</feature>
<organism evidence="2 3">
    <name type="scientific">Rhodotorula diobovata</name>
    <dbReference type="NCBI Taxonomy" id="5288"/>
    <lineage>
        <taxon>Eukaryota</taxon>
        <taxon>Fungi</taxon>
        <taxon>Dikarya</taxon>
        <taxon>Basidiomycota</taxon>
        <taxon>Pucciniomycotina</taxon>
        <taxon>Microbotryomycetes</taxon>
        <taxon>Sporidiobolales</taxon>
        <taxon>Sporidiobolaceae</taxon>
        <taxon>Rhodotorula</taxon>
    </lineage>
</organism>
<accession>A0A5C5FJZ1</accession>
<evidence type="ECO:0000313" key="2">
    <source>
        <dbReference type="EMBL" id="TNY17127.1"/>
    </source>
</evidence>
<dbReference type="AlphaFoldDB" id="A0A5C5FJZ1"/>
<proteinExistence type="predicted"/>
<dbReference type="Proteomes" id="UP000311382">
    <property type="component" value="Unassembled WGS sequence"/>
</dbReference>